<dbReference type="InterPro" id="IPR000719">
    <property type="entry name" value="Prot_kinase_dom"/>
</dbReference>
<evidence type="ECO:0000256" key="3">
    <source>
        <dbReference type="SAM" id="MobiDB-lite"/>
    </source>
</evidence>
<evidence type="ECO:0000256" key="1">
    <source>
        <dbReference type="ARBA" id="ARBA00005843"/>
    </source>
</evidence>
<name>A0A1L7WS96_9HELO</name>
<feature type="transmembrane region" description="Helical" evidence="4">
    <location>
        <begin position="1401"/>
        <end position="1422"/>
    </location>
</feature>
<dbReference type="PANTHER" id="PTHR44329">
    <property type="entry name" value="SERINE/THREONINE-PROTEIN KINASE TNNI3K-RELATED"/>
    <property type="match status" value="1"/>
</dbReference>
<keyword evidence="4" id="KW-0472">Membrane</keyword>
<dbReference type="InterPro" id="IPR002110">
    <property type="entry name" value="Ankyrin_rpt"/>
</dbReference>
<dbReference type="Gene3D" id="1.25.40.20">
    <property type="entry name" value="Ankyrin repeat-containing domain"/>
    <property type="match status" value="1"/>
</dbReference>
<organism evidence="6 7">
    <name type="scientific">Phialocephala subalpina</name>
    <dbReference type="NCBI Taxonomy" id="576137"/>
    <lineage>
        <taxon>Eukaryota</taxon>
        <taxon>Fungi</taxon>
        <taxon>Dikarya</taxon>
        <taxon>Ascomycota</taxon>
        <taxon>Pezizomycotina</taxon>
        <taxon>Leotiomycetes</taxon>
        <taxon>Helotiales</taxon>
        <taxon>Mollisiaceae</taxon>
        <taxon>Phialocephala</taxon>
        <taxon>Phialocephala fortinii species complex</taxon>
    </lineage>
</organism>
<dbReference type="Pfam" id="PF00069">
    <property type="entry name" value="Pkinase"/>
    <property type="match status" value="1"/>
</dbReference>
<feature type="region of interest" description="Disordered" evidence="3">
    <location>
        <begin position="909"/>
        <end position="985"/>
    </location>
</feature>
<feature type="repeat" description="ANK" evidence="2">
    <location>
        <begin position="595"/>
        <end position="627"/>
    </location>
</feature>
<dbReference type="STRING" id="576137.A0A1L7WS96"/>
<dbReference type="PROSITE" id="PS50088">
    <property type="entry name" value="ANK_REPEAT"/>
    <property type="match status" value="1"/>
</dbReference>
<dbReference type="InterPro" id="IPR011009">
    <property type="entry name" value="Kinase-like_dom_sf"/>
</dbReference>
<feature type="compositionally biased region" description="Basic and acidic residues" evidence="3">
    <location>
        <begin position="969"/>
        <end position="984"/>
    </location>
</feature>
<sequence length="1704" mass="193143">MDSDLIFDSSISFGRRTTTRLPTDPNLLGEEEREEENFDFLALITAIAELYSQEDVLEMQGRREMGKHLGRGAVSEVSTVYAGFTRPSAIVSNRIKRERRVVVIKQPESKLFLPNGQRNNTSAIKSFISEIRILSHKELRHHPNIVKILGIHWDYFHTGYPQPLMLIERANMDLRKFQTKRASLPFATKKSIALDIARGLSALHQCGVIHGDMKPENVLIFYKPELHAKVADFSHSFLDTGRTRKLVGGSYIYAAPEWRTSAPTSELLGTDIYSFGLIFSGLILGLDLVNSNLANNGFFGYESGLTQEEALQKLKDHDIMQIYIYNLIVEADQIRPDLHLEELPMIQAVLEATLQLDPKKRDLGKVIERLSGSASNDGRRLQKIEEYLAATAISIPYHALQSVSNVVMDQVVRALKLVATSRSDTRRAAACMELAICYACDFDKEYDSSENTIDSNSVSLEYILKAAELGDIWARVIAYRVSQAMQIDILANYPIKLWLFDAASQGSRIALESLEHLDISLHKEALTQYRSTFCGNPTQHFTSLDPTSKRDPRATINERGDTFLHWTASTGQVGELESFIAAAPANDVINRQNKQGDTPLLCATRAGHHEILIRLVGRGADASIRNAAGENPLHFLGSLDNNQIPVAAQLLVTAGAAIDAEAEAYTGNTYLQTKPTGKGCPKLRAVMLDQPHVLKALLGLNTYQQSLDHRLRYSTTASTQRIMLAWAMRLRHNRTLEVLQEHFCNSPVYQDIGQIRIWNNGNRHSLLELCILGNVSGNVTSGFDIPDKFWRYINHGEDYRICLERSLTFLTDHGVDIFGAPCRRARNGLFFSIIQDNRDAMKFFLSNHLSDLETLFPRSTDRRDIQNQFLRMQKEPMTKRIKTYNRLRWSSHSSLNFLDSIDQAAYASEGPEAYTPEPFSRSRLRRRRRRSLRSQRSFPTFSDSSDSAASESSDEEEELVASDSETLENEERYHTQSSRPDSHRYYYLPDNVSRAGTASLPLDHHRMEGLVDAILLAILCGHRGIFHDLISGPGCTTLLPAPPTTCWVITDSDYCEIKESRKNQLTAYDLRSWFPEHTWKGYFVASTPLTPNHSLQFDGNLCYPLLYMTAVARSTHRDISLAKILLSVMKKFDAPQPLNWTAQNWFEDTCLSIDSLSGQTSPLFHAAALCWDELSMLLMENGASPQGVCFLRSESGRPRRGTILSRLIGSTLNANNEVQNLLRDAAILKVDSIITLTDINAVVMVQTVHPGKHIEWELWGKSPLKWRHHLLWRPDREMQLWQSIAFANISQRQKVSDPYLTSSLIKEVAWRRDVWAVRTLLDMGLDPNGRRGGWKFWQPKLTALDFVAWTENVRAAECDESGLFLKATDAEIMDLLRSRGGTRGIEYRFEYQLCLVLSQNLIIPAAGLLSLSFMIYMSFLWIPKFWNRGLELGREGWKDAEDADALWFVYYADRVGTLFWSLLFSLVLLGMTLEPGLGADSPDNAPAFVVFSCTGFIAAGVKLFLAATREETTKKVIINSFQFDGALYMFLVSTIACFCFVLSIPIYWFNRRLGWLSEELQGSSRLSLVWKASHSPLTEVRGRISQLLWDVSVGVMQWLKIGKLQTYMNWKNRQNRLDAEHGLVLVSNGPILAEEDIYTAEDSHREYRFKAWPGRLLDISRWIHKSLAATGKFVLRERPRWYTGSDELVVEDDEDVRLLEDFDG</sequence>
<accession>A0A1L7WS96</accession>
<dbReference type="InterPro" id="IPR036770">
    <property type="entry name" value="Ankyrin_rpt-contain_sf"/>
</dbReference>
<comment type="similarity">
    <text evidence="1">Belongs to the protein kinase superfamily. TKL Ser/Thr protein kinase family.</text>
</comment>
<keyword evidence="2" id="KW-0040">ANK repeat</keyword>
<dbReference type="GO" id="GO:0004674">
    <property type="term" value="F:protein serine/threonine kinase activity"/>
    <property type="evidence" value="ECO:0007669"/>
    <property type="project" value="TreeGrafter"/>
</dbReference>
<proteinExistence type="inferred from homology"/>
<reference evidence="6 7" key="1">
    <citation type="submission" date="2016-03" db="EMBL/GenBank/DDBJ databases">
        <authorList>
            <person name="Ploux O."/>
        </authorList>
    </citation>
    <scope>NUCLEOTIDE SEQUENCE [LARGE SCALE GENOMIC DNA]</scope>
    <source>
        <strain evidence="6 7">UAMH 11012</strain>
    </source>
</reference>
<dbReference type="InterPro" id="IPR008271">
    <property type="entry name" value="Ser/Thr_kinase_AS"/>
</dbReference>
<feature type="domain" description="Protein kinase" evidence="5">
    <location>
        <begin position="63"/>
        <end position="388"/>
    </location>
</feature>
<evidence type="ECO:0000259" key="5">
    <source>
        <dbReference type="PROSITE" id="PS50011"/>
    </source>
</evidence>
<keyword evidence="7" id="KW-1185">Reference proteome</keyword>
<protein>
    <recommendedName>
        <fullName evidence="5">Protein kinase domain-containing protein</fullName>
    </recommendedName>
</protein>
<dbReference type="EMBL" id="FJOG01000006">
    <property type="protein sequence ID" value="CZR55625.1"/>
    <property type="molecule type" value="Genomic_DNA"/>
</dbReference>
<dbReference type="SMART" id="SM00220">
    <property type="entry name" value="S_TKc"/>
    <property type="match status" value="1"/>
</dbReference>
<dbReference type="PROSITE" id="PS50297">
    <property type="entry name" value="ANK_REP_REGION"/>
    <property type="match status" value="1"/>
</dbReference>
<dbReference type="InterPro" id="IPR051681">
    <property type="entry name" value="Ser/Thr_Kinases-Pseudokinases"/>
</dbReference>
<dbReference type="SUPFAM" id="SSF48403">
    <property type="entry name" value="Ankyrin repeat"/>
    <property type="match status" value="1"/>
</dbReference>
<feature type="transmembrane region" description="Helical" evidence="4">
    <location>
        <begin position="1526"/>
        <end position="1549"/>
    </location>
</feature>
<feature type="transmembrane region" description="Helical" evidence="4">
    <location>
        <begin position="1485"/>
        <end position="1505"/>
    </location>
</feature>
<evidence type="ECO:0000256" key="4">
    <source>
        <dbReference type="SAM" id="Phobius"/>
    </source>
</evidence>
<dbReference type="OrthoDB" id="3253298at2759"/>
<feature type="transmembrane region" description="Helical" evidence="4">
    <location>
        <begin position="1455"/>
        <end position="1473"/>
    </location>
</feature>
<evidence type="ECO:0000313" key="7">
    <source>
        <dbReference type="Proteomes" id="UP000184330"/>
    </source>
</evidence>
<dbReference type="PROSITE" id="PS00108">
    <property type="entry name" value="PROTEIN_KINASE_ST"/>
    <property type="match status" value="1"/>
</dbReference>
<keyword evidence="4" id="KW-1133">Transmembrane helix</keyword>
<feature type="compositionally biased region" description="Low complexity" evidence="3">
    <location>
        <begin position="934"/>
        <end position="951"/>
    </location>
</feature>
<dbReference type="Gene3D" id="3.30.200.20">
    <property type="entry name" value="Phosphorylase Kinase, domain 1"/>
    <property type="match status" value="1"/>
</dbReference>
<dbReference type="SUPFAM" id="SSF56112">
    <property type="entry name" value="Protein kinase-like (PK-like)"/>
    <property type="match status" value="1"/>
</dbReference>
<dbReference type="Gene3D" id="1.10.510.10">
    <property type="entry name" value="Transferase(Phosphotransferase) domain 1"/>
    <property type="match status" value="1"/>
</dbReference>
<dbReference type="GO" id="GO:0005524">
    <property type="term" value="F:ATP binding"/>
    <property type="evidence" value="ECO:0007669"/>
    <property type="project" value="InterPro"/>
</dbReference>
<feature type="compositionally biased region" description="Acidic residues" evidence="3">
    <location>
        <begin position="952"/>
        <end position="968"/>
    </location>
</feature>
<dbReference type="Proteomes" id="UP000184330">
    <property type="component" value="Unassembled WGS sequence"/>
</dbReference>
<dbReference type="Pfam" id="PF00023">
    <property type="entry name" value="Ank"/>
    <property type="match status" value="1"/>
</dbReference>
<dbReference type="PROSITE" id="PS50011">
    <property type="entry name" value="PROTEIN_KINASE_DOM"/>
    <property type="match status" value="1"/>
</dbReference>
<evidence type="ECO:0000256" key="2">
    <source>
        <dbReference type="PROSITE-ProRule" id="PRU00023"/>
    </source>
</evidence>
<gene>
    <name evidence="6" type="ORF">PAC_05513</name>
</gene>
<keyword evidence="4" id="KW-0812">Transmembrane</keyword>
<evidence type="ECO:0000313" key="6">
    <source>
        <dbReference type="EMBL" id="CZR55625.1"/>
    </source>
</evidence>
<dbReference type="SMART" id="SM00248">
    <property type="entry name" value="ANK"/>
    <property type="match status" value="3"/>
</dbReference>
<feature type="compositionally biased region" description="Basic residues" evidence="3">
    <location>
        <begin position="922"/>
        <end position="933"/>
    </location>
</feature>